<reference evidence="1 2" key="1">
    <citation type="submission" date="2018-02" db="EMBL/GenBank/DDBJ databases">
        <title>Lelliotia aquatilis sp. nov., isolated from drinking water.</title>
        <authorList>
            <person name="Kaempfer P."/>
            <person name="Glaeser S."/>
            <person name="Exner M."/>
            <person name="Doijad S."/>
            <person name="Chakraborty T."/>
        </authorList>
    </citation>
    <scope>NUCLEOTIDE SEQUENCE [LARGE SCALE GENOMIC DNA]</scope>
    <source>
        <strain evidence="1 2">6331-17</strain>
    </source>
</reference>
<organism evidence="1 2">
    <name type="scientific">Lelliottia aquatilis</name>
    <dbReference type="NCBI Taxonomy" id="2080838"/>
    <lineage>
        <taxon>Bacteria</taxon>
        <taxon>Pseudomonadati</taxon>
        <taxon>Pseudomonadota</taxon>
        <taxon>Gammaproteobacteria</taxon>
        <taxon>Enterobacterales</taxon>
        <taxon>Enterobacteriaceae</taxon>
        <taxon>Lelliottia</taxon>
    </lineage>
</organism>
<evidence type="ECO:0000313" key="2">
    <source>
        <dbReference type="Proteomes" id="UP000237025"/>
    </source>
</evidence>
<keyword evidence="2" id="KW-1185">Reference proteome</keyword>
<name>A0ABX4ZW44_9ENTR</name>
<accession>A0ABX4ZW44</accession>
<gene>
    <name evidence="1" type="ORF">C3712_21205</name>
</gene>
<comment type="caution">
    <text evidence="1">The sequence shown here is derived from an EMBL/GenBank/DDBJ whole genome shotgun (WGS) entry which is preliminary data.</text>
</comment>
<protein>
    <submittedName>
        <fullName evidence="1">Uncharacterized protein</fullName>
    </submittedName>
</protein>
<evidence type="ECO:0000313" key="1">
    <source>
        <dbReference type="EMBL" id="POZ19878.1"/>
    </source>
</evidence>
<sequence>MNCIVTGQGDGAHLIGATACWTHDDISGLKRMWLRIIRIKRAYSYPDKAPKAIIPPSHLQKRTCL</sequence>
<proteinExistence type="predicted"/>
<dbReference type="Proteomes" id="UP000237025">
    <property type="component" value="Unassembled WGS sequence"/>
</dbReference>
<dbReference type="EMBL" id="PQVW01000023">
    <property type="protein sequence ID" value="POZ19878.1"/>
    <property type="molecule type" value="Genomic_DNA"/>
</dbReference>